<evidence type="ECO:0000256" key="5">
    <source>
        <dbReference type="ARBA" id="ARBA00022989"/>
    </source>
</evidence>
<evidence type="ECO:0000256" key="3">
    <source>
        <dbReference type="ARBA" id="ARBA00022475"/>
    </source>
</evidence>
<dbReference type="InterPro" id="IPR000515">
    <property type="entry name" value="MetI-like"/>
</dbReference>
<dbReference type="CDD" id="cd06261">
    <property type="entry name" value="TM_PBP2"/>
    <property type="match status" value="2"/>
</dbReference>
<dbReference type="GO" id="GO:0043190">
    <property type="term" value="C:ATP-binding cassette (ABC) transporter complex"/>
    <property type="evidence" value="ECO:0007669"/>
    <property type="project" value="TreeGrafter"/>
</dbReference>
<dbReference type="GO" id="GO:0015226">
    <property type="term" value="F:carnitine transmembrane transporter activity"/>
    <property type="evidence" value="ECO:0007669"/>
    <property type="project" value="TreeGrafter"/>
</dbReference>
<protein>
    <submittedName>
        <fullName evidence="9">ABC transporter permease subunit</fullName>
    </submittedName>
</protein>
<keyword evidence="6 7" id="KW-0472">Membrane</keyword>
<keyword evidence="5 7" id="KW-1133">Transmembrane helix</keyword>
<dbReference type="InterPro" id="IPR035906">
    <property type="entry name" value="MetI-like_sf"/>
</dbReference>
<feature type="transmembrane region" description="Helical" evidence="7">
    <location>
        <begin position="486"/>
        <end position="513"/>
    </location>
</feature>
<sequence>MLPIAIGAVILSAFTLNLSEFPQILRLRIGSLLESAFALFREDATWVYEPFTSALDISYAALLNLFTGISPVVLAVGLLCLLGYFRGLKLALLGLVTFIWVVATGLWEYTVETLAFMLVGVGAAFILGIIVGMIGAIGPRINAAVNIFLDSLQAFPAFAYLVPAVFLFGMGNTAALVVTVIYSLPPLARMTSLGLRTASEDTIEAAISAGANPRQLLFGVKLPLARNSIQAGTNQLIMYAIAMATMAAMVGAAGLGAPVWSGLSRLAFGDALEGGIALVLIAILIDRASDPSGRNTTVFKTRVSGASAQILRSLWGRPWGKGHYYLLTFVAAVLASQLHRGTWQDFSDPPWGVLVNLREPADAFVLWLTLNWGPVLEDVSNFVQTYGLNVLADFFGSIPWYVVVVATVVIGYVLVGRIASLLLGAGVMFIGAFGMWQETVETMAVVSTSIGVVVLIGFPLGILMAMSDPVARVLRPVLDVMQALPVYLLIIPAVMLLGIGEVAAVLATAIAAVPPLIRYTNAALRGADPEVVEAATMFGATPGQILRQVRIPLGLKTIAIGLNQAILMSLVMAVVSAMIGAPGLGSSILTSVLKADLAIGFEAGLAMFLLAVIIDRLFNGATNYLAEARHSAGSPEKE</sequence>
<dbReference type="PANTHER" id="PTHR47737:SF1">
    <property type="entry name" value="GLYCINE BETAINE_PROLINE BETAINE TRANSPORT SYSTEM PERMEASE PROTEIN PROW"/>
    <property type="match status" value="1"/>
</dbReference>
<dbReference type="AlphaFoldDB" id="A0A7G9S272"/>
<proteinExistence type="inferred from homology"/>
<evidence type="ECO:0000313" key="10">
    <source>
        <dbReference type="Proteomes" id="UP000515934"/>
    </source>
</evidence>
<feature type="transmembrane region" description="Helical" evidence="7">
    <location>
        <begin position="565"/>
        <end position="585"/>
    </location>
</feature>
<dbReference type="Gene3D" id="1.10.3720.10">
    <property type="entry name" value="MetI-like"/>
    <property type="match status" value="2"/>
</dbReference>
<accession>A0A7G9S272</accession>
<reference evidence="9 10" key="1">
    <citation type="submission" date="2020-08" db="EMBL/GenBank/DDBJ databases">
        <title>Genome sequence of Leucobacter denitrificans KACC 14055T.</title>
        <authorList>
            <person name="Hyun D.-W."/>
            <person name="Bae J.-W."/>
        </authorList>
    </citation>
    <scope>NUCLEOTIDE SEQUENCE [LARGE SCALE GENOMIC DNA]</scope>
    <source>
        <strain evidence="9 10">KACC 14055</strain>
    </source>
</reference>
<comment type="subcellular location">
    <subcellularLocation>
        <location evidence="7">Cell membrane</location>
        <topology evidence="7">Multi-pass membrane protein</topology>
    </subcellularLocation>
    <subcellularLocation>
        <location evidence="1">Membrane</location>
        <topology evidence="1">Multi-pass membrane protein</topology>
    </subcellularLocation>
</comment>
<dbReference type="Proteomes" id="UP000515934">
    <property type="component" value="Chromosome"/>
</dbReference>
<feature type="transmembrane region" description="Helical" evidence="7">
    <location>
        <begin position="90"/>
        <end position="107"/>
    </location>
</feature>
<keyword evidence="10" id="KW-1185">Reference proteome</keyword>
<feature type="transmembrane region" description="Helical" evidence="7">
    <location>
        <begin position="57"/>
        <end position="83"/>
    </location>
</feature>
<evidence type="ECO:0000313" key="9">
    <source>
        <dbReference type="EMBL" id="QNN61947.1"/>
    </source>
</evidence>
<comment type="similarity">
    <text evidence="7">Belongs to the binding-protein-dependent transport system permease family.</text>
</comment>
<keyword evidence="3" id="KW-1003">Cell membrane</keyword>
<dbReference type="KEGG" id="ldn:H9L06_06355"/>
<feature type="transmembrane region" description="Helical" evidence="7">
    <location>
        <begin position="597"/>
        <end position="614"/>
    </location>
</feature>
<feature type="domain" description="ABC transmembrane type-1" evidence="8">
    <location>
        <begin position="439"/>
        <end position="618"/>
    </location>
</feature>
<name>A0A7G9S272_9MICO</name>
<dbReference type="PROSITE" id="PS50928">
    <property type="entry name" value="ABC_TM1"/>
    <property type="match status" value="2"/>
</dbReference>
<keyword evidence="4 7" id="KW-0812">Transmembrane</keyword>
<dbReference type="EMBL" id="CP060716">
    <property type="protein sequence ID" value="QNN61947.1"/>
    <property type="molecule type" value="Genomic_DNA"/>
</dbReference>
<feature type="transmembrane region" description="Helical" evidence="7">
    <location>
        <begin position="266"/>
        <end position="285"/>
    </location>
</feature>
<keyword evidence="2 7" id="KW-0813">Transport</keyword>
<evidence type="ECO:0000256" key="2">
    <source>
        <dbReference type="ARBA" id="ARBA00022448"/>
    </source>
</evidence>
<feature type="transmembrane region" description="Helical" evidence="7">
    <location>
        <begin position="443"/>
        <end position="466"/>
    </location>
</feature>
<evidence type="ECO:0000259" key="8">
    <source>
        <dbReference type="PROSITE" id="PS50928"/>
    </source>
</evidence>
<dbReference type="RefSeq" id="WP_187554418.1">
    <property type="nucleotide sequence ID" value="NZ_CP060716.1"/>
</dbReference>
<dbReference type="GO" id="GO:0015871">
    <property type="term" value="P:choline transport"/>
    <property type="evidence" value="ECO:0007669"/>
    <property type="project" value="TreeGrafter"/>
</dbReference>
<organism evidence="9 10">
    <name type="scientific">Leucobacter denitrificans</name>
    <dbReference type="NCBI Taxonomy" id="683042"/>
    <lineage>
        <taxon>Bacteria</taxon>
        <taxon>Bacillati</taxon>
        <taxon>Actinomycetota</taxon>
        <taxon>Actinomycetes</taxon>
        <taxon>Micrococcales</taxon>
        <taxon>Microbacteriaceae</taxon>
        <taxon>Leucobacter</taxon>
    </lineage>
</organism>
<dbReference type="PANTHER" id="PTHR47737">
    <property type="entry name" value="GLYCINE BETAINE/PROLINE BETAINE TRANSPORT SYSTEM PERMEASE PROTEIN PROW"/>
    <property type="match status" value="1"/>
</dbReference>
<evidence type="ECO:0000256" key="7">
    <source>
        <dbReference type="RuleBase" id="RU363032"/>
    </source>
</evidence>
<dbReference type="SUPFAM" id="SSF161098">
    <property type="entry name" value="MetI-like"/>
    <property type="match status" value="2"/>
</dbReference>
<evidence type="ECO:0000256" key="1">
    <source>
        <dbReference type="ARBA" id="ARBA00004141"/>
    </source>
</evidence>
<evidence type="ECO:0000256" key="6">
    <source>
        <dbReference type="ARBA" id="ARBA00023136"/>
    </source>
</evidence>
<dbReference type="Pfam" id="PF00528">
    <property type="entry name" value="BPD_transp_1"/>
    <property type="match status" value="2"/>
</dbReference>
<dbReference type="GO" id="GO:0005275">
    <property type="term" value="F:amine transmembrane transporter activity"/>
    <property type="evidence" value="ECO:0007669"/>
    <property type="project" value="TreeGrafter"/>
</dbReference>
<feature type="transmembrane region" description="Helical" evidence="7">
    <location>
        <begin position="113"/>
        <end position="137"/>
    </location>
</feature>
<feature type="domain" description="ABC transmembrane type-1" evidence="8">
    <location>
        <begin position="110"/>
        <end position="289"/>
    </location>
</feature>
<gene>
    <name evidence="9" type="ORF">H9L06_06355</name>
</gene>
<feature type="transmembrane region" description="Helical" evidence="7">
    <location>
        <begin position="398"/>
        <end position="431"/>
    </location>
</feature>
<feature type="transmembrane region" description="Helical" evidence="7">
    <location>
        <begin position="236"/>
        <end position="260"/>
    </location>
</feature>
<evidence type="ECO:0000256" key="4">
    <source>
        <dbReference type="ARBA" id="ARBA00022692"/>
    </source>
</evidence>
<dbReference type="GO" id="GO:0031460">
    <property type="term" value="P:glycine betaine transport"/>
    <property type="evidence" value="ECO:0007669"/>
    <property type="project" value="TreeGrafter"/>
</dbReference>
<feature type="transmembrane region" description="Helical" evidence="7">
    <location>
        <begin position="158"/>
        <end position="185"/>
    </location>
</feature>